<dbReference type="Proteomes" id="UP000215459">
    <property type="component" value="Unassembled WGS sequence"/>
</dbReference>
<dbReference type="EMBL" id="NOWF01000002">
    <property type="protein sequence ID" value="OYD08872.1"/>
    <property type="molecule type" value="Genomic_DNA"/>
</dbReference>
<dbReference type="AlphaFoldDB" id="A0A235B9G9"/>
<proteinExistence type="predicted"/>
<sequence>MTPGLSKGEFFWKQAQKRAVLCLLMEETVPESRPMSGRKAGGIGITVTDFLFPLPGVQAEKVLVQMVMRMLGPTDGLAKRREPLSGSVPRFFF</sequence>
<comment type="caution">
    <text evidence="1">The sequence shown here is derived from an EMBL/GenBank/DDBJ whole genome shotgun (WGS) entry which is preliminary data.</text>
</comment>
<reference evidence="1 2" key="1">
    <citation type="submission" date="2017-07" db="EMBL/GenBank/DDBJ databases">
        <title>The genome sequence of Paludifilum halophilum highlights mechanisms for microbial adaptation to high salt environemnts.</title>
        <authorList>
            <person name="Belbahri L."/>
        </authorList>
    </citation>
    <scope>NUCLEOTIDE SEQUENCE [LARGE SCALE GENOMIC DNA]</scope>
    <source>
        <strain evidence="1 2">DSM 102817</strain>
    </source>
</reference>
<evidence type="ECO:0000313" key="2">
    <source>
        <dbReference type="Proteomes" id="UP000215459"/>
    </source>
</evidence>
<protein>
    <submittedName>
        <fullName evidence="1">Uncharacterized protein</fullName>
    </submittedName>
</protein>
<accession>A0A235B9G9</accession>
<name>A0A235B9G9_9BACL</name>
<gene>
    <name evidence="1" type="ORF">CHM34_03555</name>
</gene>
<evidence type="ECO:0000313" key="1">
    <source>
        <dbReference type="EMBL" id="OYD08872.1"/>
    </source>
</evidence>
<keyword evidence="2" id="KW-1185">Reference proteome</keyword>
<organism evidence="1 2">
    <name type="scientific">Paludifilum halophilum</name>
    <dbReference type="NCBI Taxonomy" id="1642702"/>
    <lineage>
        <taxon>Bacteria</taxon>
        <taxon>Bacillati</taxon>
        <taxon>Bacillota</taxon>
        <taxon>Bacilli</taxon>
        <taxon>Bacillales</taxon>
        <taxon>Thermoactinomycetaceae</taxon>
        <taxon>Paludifilum</taxon>
    </lineage>
</organism>